<gene>
    <name evidence="3" type="ORF">IV55_GL000153</name>
    <name evidence="2" type="ORF">LSI01_14300</name>
</gene>
<organism evidence="3 4">
    <name type="scientific">Furfurilactobacillus siliginis</name>
    <dbReference type="NCBI Taxonomy" id="348151"/>
    <lineage>
        <taxon>Bacteria</taxon>
        <taxon>Bacillati</taxon>
        <taxon>Bacillota</taxon>
        <taxon>Bacilli</taxon>
        <taxon>Lactobacillales</taxon>
        <taxon>Lactobacillaceae</taxon>
        <taxon>Furfurilactobacillus</taxon>
    </lineage>
</organism>
<dbReference type="Gene3D" id="3.40.50.720">
    <property type="entry name" value="NAD(P)-binding Rossmann-like Domain"/>
    <property type="match status" value="1"/>
</dbReference>
<comment type="caution">
    <text evidence="3">The sequence shown here is derived from an EMBL/GenBank/DDBJ whole genome shotgun (WGS) entry which is preliminary data.</text>
</comment>
<protein>
    <submittedName>
        <fullName evidence="3">Flavin reductase</fullName>
    </submittedName>
    <submittedName>
        <fullName evidence="2">Oxidoreductase</fullName>
    </submittedName>
</protein>
<dbReference type="InterPro" id="IPR016040">
    <property type="entry name" value="NAD(P)-bd_dom"/>
</dbReference>
<dbReference type="PANTHER" id="PTHR15020">
    <property type="entry name" value="FLAVIN REDUCTASE-RELATED"/>
    <property type="match status" value="1"/>
</dbReference>
<reference evidence="2 5" key="2">
    <citation type="submission" date="2019-07" db="EMBL/GenBank/DDBJ databases">
        <title>Whole genome shotgun sequence of Lactobacillus siliginis NBRC 101315.</title>
        <authorList>
            <person name="Hosoyama A."/>
            <person name="Uohara A."/>
            <person name="Ohji S."/>
            <person name="Ichikawa N."/>
        </authorList>
    </citation>
    <scope>NUCLEOTIDE SEQUENCE [LARGE SCALE GENOMIC DNA]</scope>
    <source>
        <strain evidence="2 5">NBRC 101315</strain>
    </source>
</reference>
<dbReference type="SUPFAM" id="SSF51735">
    <property type="entry name" value="NAD(P)-binding Rossmann-fold domains"/>
    <property type="match status" value="1"/>
</dbReference>
<evidence type="ECO:0000313" key="4">
    <source>
        <dbReference type="Proteomes" id="UP000051139"/>
    </source>
</evidence>
<accession>A0A0R2LDC7</accession>
<dbReference type="EMBL" id="JQCB01000001">
    <property type="protein sequence ID" value="KRN97228.1"/>
    <property type="molecule type" value="Genomic_DNA"/>
</dbReference>
<dbReference type="OrthoDB" id="9785372at2"/>
<dbReference type="RefSeq" id="WP_057808488.1">
    <property type="nucleotide sequence ID" value="NZ_BJUD01000033.1"/>
</dbReference>
<sequence>MKVFIIGAGGRVGTALATKLAADGHEVFAGVHHVADQFAGTDIHVVAYDLHASVDEQAKQLGDVDAVYFVAGSRSKDLLQTDAFGVVQAGKAAKQNGIKRFVLLSSLFATRPEKWNTAFLAKITDYNIAKFFADEWLIDHSDLDYTILQPGLLQDDQPATGKIKVNVEDTGANPIPDVVTVLATLLEKPNTIGKVITMYTGDTPISDALDEI</sequence>
<proteinExistence type="predicted"/>
<dbReference type="Proteomes" id="UP000321429">
    <property type="component" value="Unassembled WGS sequence"/>
</dbReference>
<evidence type="ECO:0000313" key="5">
    <source>
        <dbReference type="Proteomes" id="UP000321429"/>
    </source>
</evidence>
<reference evidence="3 4" key="1">
    <citation type="journal article" date="2015" name="Genome Announc.">
        <title>Expanding the biotechnology potential of lactobacilli through comparative genomics of 213 strains and associated genera.</title>
        <authorList>
            <person name="Sun Z."/>
            <person name="Harris H.M."/>
            <person name="McCann A."/>
            <person name="Guo C."/>
            <person name="Argimon S."/>
            <person name="Zhang W."/>
            <person name="Yang X."/>
            <person name="Jeffery I.B."/>
            <person name="Cooney J.C."/>
            <person name="Kagawa T.F."/>
            <person name="Liu W."/>
            <person name="Song Y."/>
            <person name="Salvetti E."/>
            <person name="Wrobel A."/>
            <person name="Rasinkangas P."/>
            <person name="Parkhill J."/>
            <person name="Rea M.C."/>
            <person name="O'Sullivan O."/>
            <person name="Ritari J."/>
            <person name="Douillard F.P."/>
            <person name="Paul Ross R."/>
            <person name="Yang R."/>
            <person name="Briner A.E."/>
            <person name="Felis G.E."/>
            <person name="de Vos W.M."/>
            <person name="Barrangou R."/>
            <person name="Klaenhammer T.R."/>
            <person name="Caufield P.W."/>
            <person name="Cui Y."/>
            <person name="Zhang H."/>
            <person name="O'Toole P.W."/>
        </authorList>
    </citation>
    <scope>NUCLEOTIDE SEQUENCE [LARGE SCALE GENOMIC DNA]</scope>
    <source>
        <strain evidence="3 4">DSM 22696</strain>
    </source>
</reference>
<dbReference type="PATRIC" id="fig|348151.3.peg.156"/>
<dbReference type="InterPro" id="IPR036291">
    <property type="entry name" value="NAD(P)-bd_dom_sf"/>
</dbReference>
<dbReference type="Pfam" id="PF13460">
    <property type="entry name" value="NAD_binding_10"/>
    <property type="match status" value="1"/>
</dbReference>
<dbReference type="PANTHER" id="PTHR15020:SF50">
    <property type="entry name" value="UPF0659 PROTEIN YMR090W"/>
    <property type="match status" value="1"/>
</dbReference>
<feature type="domain" description="NAD(P)-binding" evidence="1">
    <location>
        <begin position="7"/>
        <end position="188"/>
    </location>
</feature>
<name>A0A0R2LDC7_9LACO</name>
<evidence type="ECO:0000313" key="2">
    <source>
        <dbReference type="EMBL" id="GEK29119.1"/>
    </source>
</evidence>
<dbReference type="AlphaFoldDB" id="A0A0R2LDC7"/>
<dbReference type="Proteomes" id="UP000051139">
    <property type="component" value="Unassembled WGS sequence"/>
</dbReference>
<evidence type="ECO:0000259" key="1">
    <source>
        <dbReference type="Pfam" id="PF13460"/>
    </source>
</evidence>
<dbReference type="STRING" id="348151.IV55_GL000153"/>
<evidence type="ECO:0000313" key="3">
    <source>
        <dbReference type="EMBL" id="KRN97228.1"/>
    </source>
</evidence>
<keyword evidence="4" id="KW-1185">Reference proteome</keyword>
<dbReference type="EMBL" id="BJUD01000033">
    <property type="protein sequence ID" value="GEK29119.1"/>
    <property type="molecule type" value="Genomic_DNA"/>
</dbReference>